<accession>A0ABU9BLZ8</accession>
<dbReference type="Proteomes" id="UP001371218">
    <property type="component" value="Unassembled WGS sequence"/>
</dbReference>
<evidence type="ECO:0000313" key="2">
    <source>
        <dbReference type="Proteomes" id="UP001371218"/>
    </source>
</evidence>
<organism evidence="1 2">
    <name type="scientific">Ideonella lacteola</name>
    <dbReference type="NCBI Taxonomy" id="2984193"/>
    <lineage>
        <taxon>Bacteria</taxon>
        <taxon>Pseudomonadati</taxon>
        <taxon>Pseudomonadota</taxon>
        <taxon>Betaproteobacteria</taxon>
        <taxon>Burkholderiales</taxon>
        <taxon>Sphaerotilaceae</taxon>
        <taxon>Ideonella</taxon>
    </lineage>
</organism>
<dbReference type="RefSeq" id="WP_341424315.1">
    <property type="nucleotide sequence ID" value="NZ_JBBUTG010000002.1"/>
</dbReference>
<evidence type="ECO:0000313" key="1">
    <source>
        <dbReference type="EMBL" id="MEK8029955.1"/>
    </source>
</evidence>
<gene>
    <name evidence="1" type="ORF">AACH06_03895</name>
</gene>
<dbReference type="EMBL" id="JBBUTG010000002">
    <property type="protein sequence ID" value="MEK8029955.1"/>
    <property type="molecule type" value="Genomic_DNA"/>
</dbReference>
<sequence>MPDLAHHAAPFPTRQELEWAQWWFDTTAPSPDGTTMSVLAERRRPLAGRERPGPMPRPWTSSDSAWLVNTRHEWDRVRLAAAHYALVLATQIARADAWLRRGWPWRDALPAMPVRRWAQSVAGVSPLQPLTVVPDDERQTVDLSLADWGLAELRLHCHALAPGLWPRLIVHWGLPEPVWAAVAVAPDAPAGAQASLARRRAARGWQQSFTWALEAT</sequence>
<name>A0ABU9BLZ8_9BURK</name>
<reference evidence="1 2" key="1">
    <citation type="submission" date="2024-04" db="EMBL/GenBank/DDBJ databases">
        <title>Novel species of the genus Ideonella isolated from streams.</title>
        <authorList>
            <person name="Lu H."/>
        </authorList>
    </citation>
    <scope>NUCLEOTIDE SEQUENCE [LARGE SCALE GENOMIC DNA]</scope>
    <source>
        <strain evidence="1 2">DXS29W</strain>
    </source>
</reference>
<protein>
    <submittedName>
        <fullName evidence="1">Uncharacterized protein</fullName>
    </submittedName>
</protein>
<comment type="caution">
    <text evidence="1">The sequence shown here is derived from an EMBL/GenBank/DDBJ whole genome shotgun (WGS) entry which is preliminary data.</text>
</comment>
<keyword evidence="2" id="KW-1185">Reference proteome</keyword>
<proteinExistence type="predicted"/>